<accession>A0AAD9RIX3</accession>
<feature type="transmembrane region" description="Helical" evidence="1">
    <location>
        <begin position="13"/>
        <end position="32"/>
    </location>
</feature>
<name>A0AAD9RIX3_9HYME</name>
<evidence type="ECO:0000313" key="2">
    <source>
        <dbReference type="EMBL" id="KAK2579921.1"/>
    </source>
</evidence>
<feature type="transmembrane region" description="Helical" evidence="1">
    <location>
        <begin position="111"/>
        <end position="128"/>
    </location>
</feature>
<keyword evidence="1" id="KW-0812">Transmembrane</keyword>
<evidence type="ECO:0000313" key="3">
    <source>
        <dbReference type="Proteomes" id="UP001258017"/>
    </source>
</evidence>
<dbReference type="AlphaFoldDB" id="A0AAD9RIX3"/>
<reference evidence="2" key="2">
    <citation type="journal article" date="2023" name="Commun. Biol.">
        <title>Intrasexual cuticular hydrocarbon dimorphism in a wasp sheds light on hydrocarbon biosynthesis genes in Hymenoptera.</title>
        <authorList>
            <person name="Moris V.C."/>
            <person name="Podsiadlowski L."/>
            <person name="Martin S."/>
            <person name="Oeyen J.P."/>
            <person name="Donath A."/>
            <person name="Petersen M."/>
            <person name="Wilbrandt J."/>
            <person name="Misof B."/>
            <person name="Liedtke D."/>
            <person name="Thamm M."/>
            <person name="Scheiner R."/>
            <person name="Schmitt T."/>
            <person name="Niehuis O."/>
        </authorList>
    </citation>
    <scope>NUCLEOTIDE SEQUENCE</scope>
    <source>
        <strain evidence="2">GBR_01_08_01A</strain>
    </source>
</reference>
<keyword evidence="1" id="KW-1133">Transmembrane helix</keyword>
<proteinExistence type="predicted"/>
<comment type="caution">
    <text evidence="2">The sequence shown here is derived from an EMBL/GenBank/DDBJ whole genome shotgun (WGS) entry which is preliminary data.</text>
</comment>
<protein>
    <submittedName>
        <fullName evidence="2">Uncharacterized protein</fullName>
    </submittedName>
</protein>
<evidence type="ECO:0000256" key="1">
    <source>
        <dbReference type="SAM" id="Phobius"/>
    </source>
</evidence>
<dbReference type="Proteomes" id="UP001258017">
    <property type="component" value="Unassembled WGS sequence"/>
</dbReference>
<organism evidence="2 3">
    <name type="scientific">Odynerus spinipes</name>
    <dbReference type="NCBI Taxonomy" id="1348599"/>
    <lineage>
        <taxon>Eukaryota</taxon>
        <taxon>Metazoa</taxon>
        <taxon>Ecdysozoa</taxon>
        <taxon>Arthropoda</taxon>
        <taxon>Hexapoda</taxon>
        <taxon>Insecta</taxon>
        <taxon>Pterygota</taxon>
        <taxon>Neoptera</taxon>
        <taxon>Endopterygota</taxon>
        <taxon>Hymenoptera</taxon>
        <taxon>Apocrita</taxon>
        <taxon>Aculeata</taxon>
        <taxon>Vespoidea</taxon>
        <taxon>Vespidae</taxon>
        <taxon>Eumeninae</taxon>
        <taxon>Odynerus</taxon>
    </lineage>
</organism>
<reference evidence="2" key="1">
    <citation type="submission" date="2021-08" db="EMBL/GenBank/DDBJ databases">
        <authorList>
            <person name="Misof B."/>
            <person name="Oliver O."/>
            <person name="Podsiadlowski L."/>
            <person name="Donath A."/>
            <person name="Peters R."/>
            <person name="Mayer C."/>
            <person name="Rust J."/>
            <person name="Gunkel S."/>
            <person name="Lesny P."/>
            <person name="Martin S."/>
            <person name="Oeyen J.P."/>
            <person name="Petersen M."/>
            <person name="Panagiotis P."/>
            <person name="Wilbrandt J."/>
            <person name="Tanja T."/>
        </authorList>
    </citation>
    <scope>NUCLEOTIDE SEQUENCE</scope>
    <source>
        <strain evidence="2">GBR_01_08_01A</strain>
        <tissue evidence="2">Thorax + abdomen</tissue>
    </source>
</reference>
<keyword evidence="1" id="KW-0472">Membrane</keyword>
<dbReference type="GO" id="GO:0016020">
    <property type="term" value="C:membrane"/>
    <property type="evidence" value="ECO:0007669"/>
    <property type="project" value="TreeGrafter"/>
</dbReference>
<dbReference type="Pfam" id="PF07898">
    <property type="entry name" value="DUF1676"/>
    <property type="match status" value="1"/>
</dbReference>
<dbReference type="PANTHER" id="PTHR21879:SF22">
    <property type="entry name" value="FI03362P-RELATED"/>
    <property type="match status" value="1"/>
</dbReference>
<feature type="transmembrane region" description="Helical" evidence="1">
    <location>
        <begin position="134"/>
        <end position="154"/>
    </location>
</feature>
<keyword evidence="3" id="KW-1185">Reference proteome</keyword>
<dbReference type="EMBL" id="JAIFRP010000073">
    <property type="protein sequence ID" value="KAK2579921.1"/>
    <property type="molecule type" value="Genomic_DNA"/>
</dbReference>
<sequence>MTLLAEAQFCSNMLRRLFLALYLLVFAALLSSGECRIQSIDRTLAARFSKNVDSKTATKSTDLGTSSICNDDSSEDAELEKARNLENGMRYFDGDAVEEGRGKGKKGSGKLLIYLIGATKATILYVMIHAVAALAGKALIVAKVALAIATAVALKKSLEHNEKTSYEIVKHPYHSYIQTHSSSVDYDHHGDYESGYGHRKRRRIT</sequence>
<gene>
    <name evidence="2" type="ORF">KPH14_007601</name>
</gene>
<dbReference type="InterPro" id="IPR012464">
    <property type="entry name" value="DUF1676"/>
</dbReference>
<dbReference type="PANTHER" id="PTHR21879">
    <property type="entry name" value="FI03362P-RELATED-RELATED"/>
    <property type="match status" value="1"/>
</dbReference>